<dbReference type="RefSeq" id="WP_211704955.1">
    <property type="nucleotide sequence ID" value="NZ_FNLC01000001.1"/>
</dbReference>
<dbReference type="Pfam" id="PF20126">
    <property type="entry name" value="TumE"/>
    <property type="match status" value="1"/>
</dbReference>
<dbReference type="EMBL" id="FNLC01000001">
    <property type="protein sequence ID" value="SDQ20390.1"/>
    <property type="molecule type" value="Genomic_DNA"/>
</dbReference>
<evidence type="ECO:0000256" key="1">
    <source>
        <dbReference type="SAM" id="MobiDB-lite"/>
    </source>
</evidence>
<proteinExistence type="predicted"/>
<evidence type="ECO:0000313" key="3">
    <source>
        <dbReference type="Proteomes" id="UP000198848"/>
    </source>
</evidence>
<protein>
    <submittedName>
        <fullName evidence="2">Uncharacterized protein</fullName>
    </submittedName>
</protein>
<dbReference type="Proteomes" id="UP000198848">
    <property type="component" value="Unassembled WGS sequence"/>
</dbReference>
<dbReference type="AlphaFoldDB" id="A0A1H0YZ70"/>
<name>A0A1H0YZ70_NATTX</name>
<evidence type="ECO:0000313" key="2">
    <source>
        <dbReference type="EMBL" id="SDQ20390.1"/>
    </source>
</evidence>
<dbReference type="InterPro" id="IPR045397">
    <property type="entry name" value="TumE-like"/>
</dbReference>
<keyword evidence="3" id="KW-1185">Reference proteome</keyword>
<reference evidence="3" key="1">
    <citation type="submission" date="2016-10" db="EMBL/GenBank/DDBJ databases">
        <authorList>
            <person name="Varghese N."/>
            <person name="Submissions S."/>
        </authorList>
    </citation>
    <scope>NUCLEOTIDE SEQUENCE [LARGE SCALE GENOMIC DNA]</scope>
    <source>
        <strain evidence="3">DSM 24767</strain>
    </source>
</reference>
<dbReference type="OrthoDB" id="259945at2157"/>
<feature type="region of interest" description="Disordered" evidence="1">
    <location>
        <begin position="1"/>
        <end position="20"/>
    </location>
</feature>
<sequence length="157" mass="17859">MTDGTPGIPPKERSSDLGTPDVSVMRRIRDLFAGEEPLVETAQFDSVLDPQEVRICFADGIGAADWCRLDVTWYTSGAYRFHYVDETGVNWRFDNHPNPHSPLRHFHEPPDAEPDTAVSSCIEVEESRLVARAVLKLWRRAYEHDDFEHLNVADNPP</sequence>
<organism evidence="2 3">
    <name type="scientific">Natronobacterium texcoconense</name>
    <dbReference type="NCBI Taxonomy" id="1095778"/>
    <lineage>
        <taxon>Archaea</taxon>
        <taxon>Methanobacteriati</taxon>
        <taxon>Methanobacteriota</taxon>
        <taxon>Stenosarchaea group</taxon>
        <taxon>Halobacteria</taxon>
        <taxon>Halobacteriales</taxon>
        <taxon>Natrialbaceae</taxon>
        <taxon>Natronobacterium</taxon>
    </lineage>
</organism>
<gene>
    <name evidence="2" type="ORF">SAMN04489842_0065</name>
</gene>
<dbReference type="STRING" id="1095778.SAMN04489842_0065"/>
<accession>A0A1H0YZ70</accession>